<dbReference type="SUPFAM" id="SSF55486">
    <property type="entry name" value="Metalloproteases ('zincins'), catalytic domain"/>
    <property type="match status" value="2"/>
</dbReference>
<keyword evidence="3" id="KW-0645">Protease</keyword>
<evidence type="ECO:0000259" key="9">
    <source>
        <dbReference type="Pfam" id="PF01431"/>
    </source>
</evidence>
<dbReference type="OrthoDB" id="6475849at2759"/>
<keyword evidence="8" id="KW-1133">Transmembrane helix</keyword>
<sequence length="799" mass="91846">MNTVNMTLAGYEVVPLGPTKRASITRLTAACCRLIRVIVFGLMLVVIIALIIFLYASVTRSSTACTSRGCVSASAMMLEKMNESADACEDFFEFACGRWVRDVTPTIATPQWNVVIATGIAALRQLAKRLDELLLNTSSLKINSAEEKAISLYAACINEERLRQLGLRPWLAFVQSIGGWNPQKVFVAQPLEEILLSLYAKSTYPLIWLGSLVDDKNTTKHVITIDEPVPSLIYVHLYRNTSLPVTAENVVNGNCSEFLRAIYEMSVYMAVGLLNIEPSTELNKSIAEMIEFEWRTVMAGSAMDEEKTSKQVYYSTDLQTLNEIAPFLNWSLFLNRVYETERIGKREPIVIKKGTKWLQRLNAVLTEYQSSERGRRTVENYVKWRSILMHLQYVMLDCTKHPRGMQLYFERFLFNFALSGHRNLFCLLRVTNLLPNPFASIFRKIMPEQEQKNKQLVSDIRNNVRKAFVSEVEEHDEWLEEKTKLSVLRKNKQLVSDIRNNVRKAFVSEVEEHDEWLEEKTKLSVLRKLENMESLISYPEDIYDEEAMEKEYRELMVNRTDMFWSMVNASRFSRQVGLKRLRKRVVRSSWLDNASPLTINALYNFERNIIILPMMITRPPFADFDVPMLFNYASIGSIIGHEMSHAFDVTGRQHDENGNLRDTWAQQSIRQFDVRSQCFVQQYSEFAKQGYQINASETLNENIGDNVGLKLAYKAWKSQETQASFRLPGTNFNADQAFFVAYAQTWCGKNDAQRKLHLEVHSLDSLRVLGPIQNSDEFANAFHCPIGSAMNPQRKCGIW</sequence>
<dbReference type="GO" id="GO:0004222">
    <property type="term" value="F:metalloendopeptidase activity"/>
    <property type="evidence" value="ECO:0007669"/>
    <property type="project" value="InterPro"/>
</dbReference>
<evidence type="ECO:0000313" key="12">
    <source>
        <dbReference type="Proteomes" id="UP000031036"/>
    </source>
</evidence>
<dbReference type="PRINTS" id="PR00786">
    <property type="entry name" value="NEPRILYSIN"/>
</dbReference>
<dbReference type="PANTHER" id="PTHR11733">
    <property type="entry name" value="ZINC METALLOPROTEASE FAMILY M13 NEPRILYSIN-RELATED"/>
    <property type="match status" value="1"/>
</dbReference>
<accession>A0A0B2W080</accession>
<comment type="caution">
    <text evidence="11">The sequence shown here is derived from an EMBL/GenBank/DDBJ whole genome shotgun (WGS) entry which is preliminary data.</text>
</comment>
<dbReference type="GO" id="GO:0016485">
    <property type="term" value="P:protein processing"/>
    <property type="evidence" value="ECO:0007669"/>
    <property type="project" value="TreeGrafter"/>
</dbReference>
<comment type="similarity">
    <text evidence="2">Belongs to the peptidase M13 family.</text>
</comment>
<dbReference type="InterPro" id="IPR008753">
    <property type="entry name" value="Peptidase_M13_N"/>
</dbReference>
<evidence type="ECO:0000256" key="4">
    <source>
        <dbReference type="ARBA" id="ARBA00022723"/>
    </source>
</evidence>
<keyword evidence="8" id="KW-0812">Transmembrane</keyword>
<evidence type="ECO:0000256" key="7">
    <source>
        <dbReference type="ARBA" id="ARBA00023049"/>
    </source>
</evidence>
<evidence type="ECO:0000256" key="2">
    <source>
        <dbReference type="ARBA" id="ARBA00007357"/>
    </source>
</evidence>
<dbReference type="Gene3D" id="3.40.390.10">
    <property type="entry name" value="Collagenase (Catalytic Domain)"/>
    <property type="match status" value="1"/>
</dbReference>
<dbReference type="PANTHER" id="PTHR11733:SF133">
    <property type="entry name" value="PHOSPHATE-REGULATING NEUTRAL ENDOPEPTIDASE PHEX"/>
    <property type="match status" value="1"/>
</dbReference>
<dbReference type="GO" id="GO:0005886">
    <property type="term" value="C:plasma membrane"/>
    <property type="evidence" value="ECO:0007669"/>
    <property type="project" value="TreeGrafter"/>
</dbReference>
<feature type="transmembrane region" description="Helical" evidence="8">
    <location>
        <begin position="34"/>
        <end position="58"/>
    </location>
</feature>
<dbReference type="Gene3D" id="1.10.1380.10">
    <property type="entry name" value="Neutral endopeptidase , domain2"/>
    <property type="match status" value="2"/>
</dbReference>
<evidence type="ECO:0000256" key="3">
    <source>
        <dbReference type="ARBA" id="ARBA00022670"/>
    </source>
</evidence>
<dbReference type="GO" id="GO:0046872">
    <property type="term" value="F:metal ion binding"/>
    <property type="evidence" value="ECO:0007669"/>
    <property type="project" value="UniProtKB-KW"/>
</dbReference>
<keyword evidence="6" id="KW-0862">Zinc</keyword>
<protein>
    <submittedName>
        <fullName evidence="11">Endothelin-converting enzyme 1</fullName>
    </submittedName>
</protein>
<evidence type="ECO:0000313" key="11">
    <source>
        <dbReference type="EMBL" id="KHN86610.1"/>
    </source>
</evidence>
<dbReference type="CDD" id="cd08662">
    <property type="entry name" value="M13"/>
    <property type="match status" value="1"/>
</dbReference>
<name>A0A0B2W080_TOXCA</name>
<dbReference type="PROSITE" id="PS51885">
    <property type="entry name" value="NEPRILYSIN"/>
    <property type="match status" value="1"/>
</dbReference>
<evidence type="ECO:0000256" key="5">
    <source>
        <dbReference type="ARBA" id="ARBA00022801"/>
    </source>
</evidence>
<dbReference type="EMBL" id="JPKZ01000541">
    <property type="protein sequence ID" value="KHN86610.1"/>
    <property type="molecule type" value="Genomic_DNA"/>
</dbReference>
<keyword evidence="12" id="KW-1185">Reference proteome</keyword>
<reference evidence="11 12" key="1">
    <citation type="submission" date="2014-11" db="EMBL/GenBank/DDBJ databases">
        <title>Genetic blueprint of the zoonotic pathogen Toxocara canis.</title>
        <authorList>
            <person name="Zhu X.-Q."/>
            <person name="Korhonen P.K."/>
            <person name="Cai H."/>
            <person name="Young N.D."/>
            <person name="Nejsum P."/>
            <person name="von Samson-Himmelstjerna G."/>
            <person name="Boag P.R."/>
            <person name="Tan P."/>
            <person name="Li Q."/>
            <person name="Min J."/>
            <person name="Yang Y."/>
            <person name="Wang X."/>
            <person name="Fang X."/>
            <person name="Hall R.S."/>
            <person name="Hofmann A."/>
            <person name="Sternberg P.W."/>
            <person name="Jex A.R."/>
            <person name="Gasser R.B."/>
        </authorList>
    </citation>
    <scope>NUCLEOTIDE SEQUENCE [LARGE SCALE GENOMIC DNA]</scope>
    <source>
        <strain evidence="11">PN_DK_2014</strain>
    </source>
</reference>
<evidence type="ECO:0000256" key="6">
    <source>
        <dbReference type="ARBA" id="ARBA00022833"/>
    </source>
</evidence>
<proteinExistence type="inferred from homology"/>
<organism evidence="11 12">
    <name type="scientific">Toxocara canis</name>
    <name type="common">Canine roundworm</name>
    <dbReference type="NCBI Taxonomy" id="6265"/>
    <lineage>
        <taxon>Eukaryota</taxon>
        <taxon>Metazoa</taxon>
        <taxon>Ecdysozoa</taxon>
        <taxon>Nematoda</taxon>
        <taxon>Chromadorea</taxon>
        <taxon>Rhabditida</taxon>
        <taxon>Spirurina</taxon>
        <taxon>Ascaridomorpha</taxon>
        <taxon>Ascaridoidea</taxon>
        <taxon>Toxocaridae</taxon>
        <taxon>Toxocara</taxon>
    </lineage>
</organism>
<evidence type="ECO:0000256" key="8">
    <source>
        <dbReference type="SAM" id="Phobius"/>
    </source>
</evidence>
<dbReference type="Pfam" id="PF01431">
    <property type="entry name" value="Peptidase_M13"/>
    <property type="match status" value="1"/>
</dbReference>
<dbReference type="InterPro" id="IPR024079">
    <property type="entry name" value="MetalloPept_cat_dom_sf"/>
</dbReference>
<keyword evidence="8" id="KW-0472">Membrane</keyword>
<comment type="cofactor">
    <cofactor evidence="1">
        <name>Zn(2+)</name>
        <dbReference type="ChEBI" id="CHEBI:29105"/>
    </cofactor>
</comment>
<dbReference type="InterPro" id="IPR000718">
    <property type="entry name" value="Peptidase_M13"/>
</dbReference>
<evidence type="ECO:0000256" key="1">
    <source>
        <dbReference type="ARBA" id="ARBA00001947"/>
    </source>
</evidence>
<dbReference type="STRING" id="6265.A0A0B2W080"/>
<keyword evidence="7" id="KW-0482">Metalloprotease</keyword>
<gene>
    <name evidence="11" type="primary">ECE1</name>
    <name evidence="11" type="ORF">Tcan_07079</name>
</gene>
<keyword evidence="5" id="KW-0378">Hydrolase</keyword>
<dbReference type="Proteomes" id="UP000031036">
    <property type="component" value="Unassembled WGS sequence"/>
</dbReference>
<dbReference type="OMA" id="IYSGPPH"/>
<keyword evidence="4" id="KW-0479">Metal-binding</keyword>
<feature type="domain" description="Peptidase M13 N-terminal" evidence="10">
    <location>
        <begin position="88"/>
        <end position="496"/>
    </location>
</feature>
<dbReference type="InterPro" id="IPR018497">
    <property type="entry name" value="Peptidase_M13_C"/>
</dbReference>
<feature type="domain" description="Peptidase M13 C-terminal" evidence="9">
    <location>
        <begin position="600"/>
        <end position="797"/>
    </location>
</feature>
<dbReference type="Pfam" id="PF05649">
    <property type="entry name" value="Peptidase_M13_N"/>
    <property type="match status" value="1"/>
</dbReference>
<dbReference type="AlphaFoldDB" id="A0A0B2W080"/>
<evidence type="ECO:0000259" key="10">
    <source>
        <dbReference type="Pfam" id="PF05649"/>
    </source>
</evidence>
<dbReference type="InterPro" id="IPR042089">
    <property type="entry name" value="Peptidase_M13_dom_2"/>
</dbReference>